<dbReference type="AlphaFoldDB" id="G4ZJ96"/>
<name>G4ZJ96_PHYSP</name>
<accession>G4ZJ96</accession>
<dbReference type="EMBL" id="JH159154">
    <property type="protein sequence ID" value="EGZ17760.1"/>
    <property type="molecule type" value="Genomic_DNA"/>
</dbReference>
<keyword evidence="2" id="KW-1185">Reference proteome</keyword>
<organism evidence="1 2">
    <name type="scientific">Phytophthora sojae (strain P6497)</name>
    <name type="common">Soybean stem and root rot agent</name>
    <name type="synonym">Phytophthora megasperma f. sp. glycines</name>
    <dbReference type="NCBI Taxonomy" id="1094619"/>
    <lineage>
        <taxon>Eukaryota</taxon>
        <taxon>Sar</taxon>
        <taxon>Stramenopiles</taxon>
        <taxon>Oomycota</taxon>
        <taxon>Peronosporomycetes</taxon>
        <taxon>Peronosporales</taxon>
        <taxon>Peronosporaceae</taxon>
        <taxon>Phytophthora</taxon>
    </lineage>
</organism>
<dbReference type="Proteomes" id="UP000002640">
    <property type="component" value="Unassembled WGS sequence"/>
</dbReference>
<reference evidence="1 2" key="1">
    <citation type="journal article" date="2006" name="Science">
        <title>Phytophthora genome sequences uncover evolutionary origins and mechanisms of pathogenesis.</title>
        <authorList>
            <person name="Tyler B.M."/>
            <person name="Tripathy S."/>
            <person name="Zhang X."/>
            <person name="Dehal P."/>
            <person name="Jiang R.H."/>
            <person name="Aerts A."/>
            <person name="Arredondo F.D."/>
            <person name="Baxter L."/>
            <person name="Bensasson D."/>
            <person name="Beynon J.L."/>
            <person name="Chapman J."/>
            <person name="Damasceno C.M."/>
            <person name="Dorrance A.E."/>
            <person name="Dou D."/>
            <person name="Dickerman A.W."/>
            <person name="Dubchak I.L."/>
            <person name="Garbelotto M."/>
            <person name="Gijzen M."/>
            <person name="Gordon S.G."/>
            <person name="Govers F."/>
            <person name="Grunwald N.J."/>
            <person name="Huang W."/>
            <person name="Ivors K.L."/>
            <person name="Jones R.W."/>
            <person name="Kamoun S."/>
            <person name="Krampis K."/>
            <person name="Lamour K.H."/>
            <person name="Lee M.K."/>
            <person name="McDonald W.H."/>
            <person name="Medina M."/>
            <person name="Meijer H.J."/>
            <person name="Nordberg E.K."/>
            <person name="Maclean D.J."/>
            <person name="Ospina-Giraldo M.D."/>
            <person name="Morris P.F."/>
            <person name="Phuntumart V."/>
            <person name="Putnam N.H."/>
            <person name="Rash S."/>
            <person name="Rose J.K."/>
            <person name="Sakihama Y."/>
            <person name="Salamov A.A."/>
            <person name="Savidor A."/>
            <person name="Scheuring C.F."/>
            <person name="Smith B.M."/>
            <person name="Sobral B.W."/>
            <person name="Terry A."/>
            <person name="Torto-Alalibo T.A."/>
            <person name="Win J."/>
            <person name="Xu Z."/>
            <person name="Zhang H."/>
            <person name="Grigoriev I.V."/>
            <person name="Rokhsar D.S."/>
            <person name="Boore J.L."/>
        </authorList>
    </citation>
    <scope>NUCLEOTIDE SEQUENCE [LARGE SCALE GENOMIC DNA]</scope>
    <source>
        <strain evidence="1 2">P6497</strain>
    </source>
</reference>
<evidence type="ECO:0000313" key="2">
    <source>
        <dbReference type="Proteomes" id="UP000002640"/>
    </source>
</evidence>
<dbReference type="GeneID" id="20638650"/>
<protein>
    <submittedName>
        <fullName evidence="1">Uncharacterized protein</fullName>
    </submittedName>
</protein>
<dbReference type="InParanoid" id="G4ZJ96"/>
<sequence>MQQITRVENAERWFTWRVADADSSSDWRSMYPQLDYCDFCLGFPSERFEFEEERDAVLLQFVRELSELKIGEVSTRWDDNCQWEHRLPIDFQHAKIRVGDVFDYYTTSEGVLEIPKPLSRDGLSGK</sequence>
<evidence type="ECO:0000313" key="1">
    <source>
        <dbReference type="EMBL" id="EGZ17760.1"/>
    </source>
</evidence>
<gene>
    <name evidence="1" type="ORF">PHYSODRAFT_255770</name>
</gene>
<proteinExistence type="predicted"/>
<dbReference type="RefSeq" id="XP_009526818.1">
    <property type="nucleotide sequence ID" value="XM_009528523.1"/>
</dbReference>
<dbReference type="KEGG" id="psoj:PHYSODRAFT_255770"/>